<dbReference type="InterPro" id="IPR019757">
    <property type="entry name" value="Pept_S26A_signal_pept_1_Lys-AS"/>
</dbReference>
<comment type="similarity">
    <text evidence="2 6">Belongs to the peptidase S26 family.</text>
</comment>
<organism evidence="8">
    <name type="scientific">uncultured bacterium</name>
    <name type="common">gcode 4</name>
    <dbReference type="NCBI Taxonomy" id="1234023"/>
    <lineage>
        <taxon>Bacteria</taxon>
        <taxon>environmental samples</taxon>
    </lineage>
</organism>
<keyword evidence="6" id="KW-0645">Protease</keyword>
<dbReference type="PRINTS" id="PR00727">
    <property type="entry name" value="LEADERPTASE"/>
</dbReference>
<name>K2BAY4_9BACT</name>
<evidence type="ECO:0000256" key="2">
    <source>
        <dbReference type="ARBA" id="ARBA00009370"/>
    </source>
</evidence>
<gene>
    <name evidence="8" type="ORF">ACD_49C00074G0005</name>
</gene>
<evidence type="ECO:0000256" key="5">
    <source>
        <dbReference type="PIRSR" id="PIRSR600223-1"/>
    </source>
</evidence>
<dbReference type="InterPro" id="IPR036286">
    <property type="entry name" value="LexA/Signal_pep-like_sf"/>
</dbReference>
<evidence type="ECO:0000259" key="7">
    <source>
        <dbReference type="Pfam" id="PF10502"/>
    </source>
</evidence>
<dbReference type="EC" id="3.4.21.89" evidence="3 6"/>
<dbReference type="Gene3D" id="2.10.109.10">
    <property type="entry name" value="Umud Fragment, subunit A"/>
    <property type="match status" value="1"/>
</dbReference>
<evidence type="ECO:0000256" key="6">
    <source>
        <dbReference type="RuleBase" id="RU362042"/>
    </source>
</evidence>
<keyword evidence="6" id="KW-0472">Membrane</keyword>
<dbReference type="InterPro" id="IPR000223">
    <property type="entry name" value="Pept_S26A_signal_pept_1"/>
</dbReference>
<accession>K2BAY4</accession>
<feature type="active site" evidence="5">
    <location>
        <position position="79"/>
    </location>
</feature>
<dbReference type="Pfam" id="PF10502">
    <property type="entry name" value="Peptidase_S26"/>
    <property type="match status" value="1"/>
</dbReference>
<dbReference type="GO" id="GO:0004252">
    <property type="term" value="F:serine-type endopeptidase activity"/>
    <property type="evidence" value="ECO:0007669"/>
    <property type="project" value="InterPro"/>
</dbReference>
<dbReference type="CDD" id="cd06530">
    <property type="entry name" value="S26_SPase_I"/>
    <property type="match status" value="1"/>
</dbReference>
<protein>
    <recommendedName>
        <fullName evidence="3 6">Signal peptidase I</fullName>
        <ecNumber evidence="3 6">3.4.21.89</ecNumber>
    </recommendedName>
</protein>
<dbReference type="EMBL" id="AMFJ01021660">
    <property type="protein sequence ID" value="EKD65928.1"/>
    <property type="molecule type" value="Genomic_DNA"/>
</dbReference>
<dbReference type="AlphaFoldDB" id="K2BAY4"/>
<comment type="catalytic activity">
    <reaction evidence="1 6">
        <text>Cleavage of hydrophobic, N-terminal signal or leader sequences from secreted and periplasmic proteins.</text>
        <dbReference type="EC" id="3.4.21.89"/>
    </reaction>
</comment>
<proteinExistence type="inferred from homology"/>
<evidence type="ECO:0000313" key="8">
    <source>
        <dbReference type="EMBL" id="EKD65928.1"/>
    </source>
</evidence>
<dbReference type="SUPFAM" id="SSF51306">
    <property type="entry name" value="LexA/Signal peptidase"/>
    <property type="match status" value="1"/>
</dbReference>
<comment type="caution">
    <text evidence="8">The sequence shown here is derived from an EMBL/GenBank/DDBJ whole genome shotgun (WGS) entry which is preliminary data.</text>
</comment>
<dbReference type="GO" id="GO:0016020">
    <property type="term" value="C:membrane"/>
    <property type="evidence" value="ECO:0007669"/>
    <property type="project" value="UniProtKB-SubCell"/>
</dbReference>
<feature type="domain" description="Peptidase S26" evidence="7">
    <location>
        <begin position="50"/>
        <end position="229"/>
    </location>
</feature>
<sequence length="264" mass="31752">MIENNNIAETEEKMEELKNVSVHPDELIEEKSEITELKEDEKTWMQEFISFIRDLIIIFVVVMTIRTYLAAPFQISGKSMETSYHDKEFIIVDKFSLVVWTPSRWDVVIFRPHASNGKEFYIKRVIALPGEQIKFQDWEVYINKNIGWTGSFIKLDETYLSALSKWRTFLPSDVQDDTFTVPDKEYFLMWDNRNNSSDSRSCFMSCSIQPSTHFIKESDVLWKVFLDFWYFNIFQEWTLRIWDLKWVYKPRFLDTPRNATYEWL</sequence>
<reference evidence="8" key="1">
    <citation type="journal article" date="2012" name="Science">
        <title>Fermentation, hydrogen, and sulfur metabolism in multiple uncultivated bacterial phyla.</title>
        <authorList>
            <person name="Wrighton K.C."/>
            <person name="Thomas B.C."/>
            <person name="Sharon I."/>
            <person name="Miller C.S."/>
            <person name="Castelle C.J."/>
            <person name="VerBerkmoes N.C."/>
            <person name="Wilkins M.J."/>
            <person name="Hettich R.L."/>
            <person name="Lipton M.S."/>
            <person name="Williams K.H."/>
            <person name="Long P.E."/>
            <person name="Banfield J.F."/>
        </authorList>
    </citation>
    <scope>NUCLEOTIDE SEQUENCE [LARGE SCALE GENOMIC DNA]</scope>
</reference>
<evidence type="ECO:0000256" key="3">
    <source>
        <dbReference type="ARBA" id="ARBA00013208"/>
    </source>
</evidence>
<dbReference type="GO" id="GO:0006465">
    <property type="term" value="P:signal peptide processing"/>
    <property type="evidence" value="ECO:0007669"/>
    <property type="project" value="InterPro"/>
</dbReference>
<feature type="transmembrane region" description="Helical" evidence="6">
    <location>
        <begin position="48"/>
        <end position="69"/>
    </location>
</feature>
<keyword evidence="6" id="KW-0812">Transmembrane</keyword>
<dbReference type="InterPro" id="IPR019533">
    <property type="entry name" value="Peptidase_S26"/>
</dbReference>
<evidence type="ECO:0000256" key="1">
    <source>
        <dbReference type="ARBA" id="ARBA00000677"/>
    </source>
</evidence>
<evidence type="ECO:0000256" key="4">
    <source>
        <dbReference type="ARBA" id="ARBA00022801"/>
    </source>
</evidence>
<comment type="subcellular location">
    <subcellularLocation>
        <location evidence="6">Membrane</location>
        <topology evidence="6">Single-pass type II membrane protein</topology>
    </subcellularLocation>
</comment>
<keyword evidence="4 6" id="KW-0378">Hydrolase</keyword>
<dbReference type="NCBIfam" id="TIGR02227">
    <property type="entry name" value="sigpep_I_bact"/>
    <property type="match status" value="1"/>
</dbReference>
<dbReference type="PANTHER" id="PTHR43390">
    <property type="entry name" value="SIGNAL PEPTIDASE I"/>
    <property type="match status" value="1"/>
</dbReference>
<dbReference type="PROSITE" id="PS00760">
    <property type="entry name" value="SPASE_I_2"/>
    <property type="match status" value="1"/>
</dbReference>
<keyword evidence="6" id="KW-1133">Transmembrane helix</keyword>
<dbReference type="GO" id="GO:0009003">
    <property type="term" value="F:signal peptidase activity"/>
    <property type="evidence" value="ECO:0007669"/>
    <property type="project" value="UniProtKB-EC"/>
</dbReference>
<dbReference type="PANTHER" id="PTHR43390:SF1">
    <property type="entry name" value="CHLOROPLAST PROCESSING PEPTIDASE"/>
    <property type="match status" value="1"/>
</dbReference>
<feature type="active site" evidence="5">
    <location>
        <position position="123"/>
    </location>
</feature>